<name>A0A7K3VRY0_RHILE</name>
<gene>
    <name evidence="1" type="ORF">GR257_34865</name>
</gene>
<dbReference type="RefSeq" id="WP_164050102.1">
    <property type="nucleotide sequence ID" value="NZ_WUFV01000034.1"/>
</dbReference>
<dbReference type="Proteomes" id="UP000471705">
    <property type="component" value="Unassembled WGS sequence"/>
</dbReference>
<protein>
    <submittedName>
        <fullName evidence="1">Uncharacterized protein</fullName>
    </submittedName>
</protein>
<evidence type="ECO:0000313" key="1">
    <source>
        <dbReference type="EMBL" id="NEK19945.1"/>
    </source>
</evidence>
<comment type="caution">
    <text evidence="1">The sequence shown here is derived from an EMBL/GenBank/DDBJ whole genome shotgun (WGS) entry which is preliminary data.</text>
</comment>
<dbReference type="EMBL" id="WUFV01000034">
    <property type="protein sequence ID" value="NEK19945.1"/>
    <property type="molecule type" value="Genomic_DNA"/>
</dbReference>
<reference evidence="1 2" key="1">
    <citation type="submission" date="2019-12" db="EMBL/GenBank/DDBJ databases">
        <title>Rhizobium genotypes associated with high levels of biological nitrogen fixation by grain legumes in a temperate-maritime cropping system.</title>
        <authorList>
            <person name="Maluk M."/>
            <person name="Francesc Ferrando Molina F."/>
            <person name="Lopez Del Egido L."/>
            <person name="Lafos M."/>
            <person name="Langarica-Fuentes A."/>
            <person name="Gebre Yohannes G."/>
            <person name="Young M.W."/>
            <person name="Martin P."/>
            <person name="Gantlett R."/>
            <person name="Kenicer G."/>
            <person name="Hawes C."/>
            <person name="Begg G.S."/>
            <person name="Quilliam R.S."/>
            <person name="Squire G.R."/>
            <person name="Poole P.S."/>
            <person name="Young P.W."/>
            <person name="Iannetta P.M."/>
            <person name="James E.K."/>
        </authorList>
    </citation>
    <scope>NUCLEOTIDE SEQUENCE [LARGE SCALE GENOMIC DNA]</scope>
    <source>
        <strain evidence="1 2">JHI54</strain>
    </source>
</reference>
<proteinExistence type="predicted"/>
<organism evidence="1 2">
    <name type="scientific">Rhizobium leguminosarum</name>
    <dbReference type="NCBI Taxonomy" id="384"/>
    <lineage>
        <taxon>Bacteria</taxon>
        <taxon>Pseudomonadati</taxon>
        <taxon>Pseudomonadota</taxon>
        <taxon>Alphaproteobacteria</taxon>
        <taxon>Hyphomicrobiales</taxon>
        <taxon>Rhizobiaceae</taxon>
        <taxon>Rhizobium/Agrobacterium group</taxon>
        <taxon>Rhizobium</taxon>
    </lineage>
</organism>
<evidence type="ECO:0000313" key="2">
    <source>
        <dbReference type="Proteomes" id="UP000471705"/>
    </source>
</evidence>
<dbReference type="AlphaFoldDB" id="A0A7K3VRY0"/>
<accession>A0A7K3VRY0</accession>
<sequence length="94" mass="10996">MRESDLRNRHPDLIHADAEINVRSEWLPLIDEYFKHVKEIYGETKPSICLHTAYEDSGLVIDCDDTAWSGNQSREMKQQVRALALDIQRRSRDV</sequence>